<protein>
    <submittedName>
        <fullName evidence="2">Uncharacterized protein</fullName>
    </submittedName>
</protein>
<accession>A0AAV9RNY1</accession>
<evidence type="ECO:0000313" key="3">
    <source>
        <dbReference type="Proteomes" id="UP001311232"/>
    </source>
</evidence>
<dbReference type="AlphaFoldDB" id="A0AAV9RNY1"/>
<name>A0AAV9RNY1_9TELE</name>
<feature type="region of interest" description="Disordered" evidence="1">
    <location>
        <begin position="1"/>
        <end position="22"/>
    </location>
</feature>
<proteinExistence type="predicted"/>
<reference evidence="2 3" key="1">
    <citation type="submission" date="2021-06" db="EMBL/GenBank/DDBJ databases">
        <authorList>
            <person name="Palmer J.M."/>
        </authorList>
    </citation>
    <scope>NUCLEOTIDE SEQUENCE [LARGE SCALE GENOMIC DNA]</scope>
    <source>
        <strain evidence="2 3">MEX-2019</strain>
        <tissue evidence="2">Muscle</tissue>
    </source>
</reference>
<dbReference type="EMBL" id="JAHHUM010001541">
    <property type="protein sequence ID" value="KAK5610693.1"/>
    <property type="molecule type" value="Genomic_DNA"/>
</dbReference>
<comment type="caution">
    <text evidence="2">The sequence shown here is derived from an EMBL/GenBank/DDBJ whole genome shotgun (WGS) entry which is preliminary data.</text>
</comment>
<organism evidence="2 3">
    <name type="scientific">Crenichthys baileyi</name>
    <name type="common">White River springfish</name>
    <dbReference type="NCBI Taxonomy" id="28760"/>
    <lineage>
        <taxon>Eukaryota</taxon>
        <taxon>Metazoa</taxon>
        <taxon>Chordata</taxon>
        <taxon>Craniata</taxon>
        <taxon>Vertebrata</taxon>
        <taxon>Euteleostomi</taxon>
        <taxon>Actinopterygii</taxon>
        <taxon>Neopterygii</taxon>
        <taxon>Teleostei</taxon>
        <taxon>Neoteleostei</taxon>
        <taxon>Acanthomorphata</taxon>
        <taxon>Ovalentaria</taxon>
        <taxon>Atherinomorphae</taxon>
        <taxon>Cyprinodontiformes</taxon>
        <taxon>Goodeidae</taxon>
        <taxon>Crenichthys</taxon>
    </lineage>
</organism>
<keyword evidence="3" id="KW-1185">Reference proteome</keyword>
<evidence type="ECO:0000313" key="2">
    <source>
        <dbReference type="EMBL" id="KAK5610693.1"/>
    </source>
</evidence>
<evidence type="ECO:0000256" key="1">
    <source>
        <dbReference type="SAM" id="MobiDB-lite"/>
    </source>
</evidence>
<dbReference type="Proteomes" id="UP001311232">
    <property type="component" value="Unassembled WGS sequence"/>
</dbReference>
<sequence>MSHIFSGIQRNRGRQKKTSGEEGGWVKMVGGWGGYHQKLGCAITSGFQVFLSALNRLFLIQSCWKDGSCSSQCAGSSAGGWNVGPGVHSAGGAGSGAGPLEAAAAGVIKSTISLLLLNKDCHCMSFSALLDSH</sequence>
<gene>
    <name evidence="2" type="ORF">CRENBAI_001291</name>
</gene>